<dbReference type="Proteomes" id="UP000674179">
    <property type="component" value="Chromosome 34"/>
</dbReference>
<feature type="compositionally biased region" description="Polar residues" evidence="2">
    <location>
        <begin position="412"/>
        <end position="426"/>
    </location>
</feature>
<proteinExistence type="predicted"/>
<evidence type="ECO:0000313" key="3">
    <source>
        <dbReference type="EMBL" id="KAG5468634.1"/>
    </source>
</evidence>
<feature type="coiled-coil region" evidence="1">
    <location>
        <begin position="1030"/>
        <end position="1057"/>
    </location>
</feature>
<dbReference type="KEGG" id="lenr:94168748"/>
<accession>A0A836K9V2</accession>
<feature type="compositionally biased region" description="Polar residues" evidence="2">
    <location>
        <begin position="84"/>
        <end position="94"/>
    </location>
</feature>
<feature type="region of interest" description="Disordered" evidence="2">
    <location>
        <begin position="410"/>
        <end position="439"/>
    </location>
</feature>
<feature type="compositionally biased region" description="Low complexity" evidence="2">
    <location>
        <begin position="59"/>
        <end position="78"/>
    </location>
</feature>
<keyword evidence="1" id="KW-0175">Coiled coil</keyword>
<organism evidence="3 4">
    <name type="scientific">Leishmania enriettii</name>
    <dbReference type="NCBI Taxonomy" id="5663"/>
    <lineage>
        <taxon>Eukaryota</taxon>
        <taxon>Discoba</taxon>
        <taxon>Euglenozoa</taxon>
        <taxon>Kinetoplastea</taxon>
        <taxon>Metakinetoplastina</taxon>
        <taxon>Trypanosomatida</taxon>
        <taxon>Trypanosomatidae</taxon>
        <taxon>Leishmaniinae</taxon>
        <taxon>Leishmania</taxon>
    </lineage>
</organism>
<evidence type="ECO:0000256" key="1">
    <source>
        <dbReference type="SAM" id="Coils"/>
    </source>
</evidence>
<feature type="compositionally biased region" description="Basic and acidic residues" evidence="2">
    <location>
        <begin position="24"/>
        <end position="33"/>
    </location>
</feature>
<feature type="region of interest" description="Disordered" evidence="2">
    <location>
        <begin position="1"/>
        <end position="130"/>
    </location>
</feature>
<gene>
    <name evidence="3" type="ORF">CUR178_01468</name>
</gene>
<keyword evidence="4" id="KW-1185">Reference proteome</keyword>
<sequence>MKSEKLEVSTASAAGSETPLQVHAIREPLDLRQELPSPLSNTNSHHHSLRTEELNRGILSSLPSSANASASAYGSGPADFGASKGQTAAPQPQQERAEHSLKAGSSHADPNAPQQRMHGATPLSPPPSASKVKAVNCICTPLRLDSQLLASPWSGYRWPAAQAPSPTRAAGTSASVPLASNWNANSSPAPYPPGSPAAHSSGCRTISPSMQSLRLLPPHQQYGNDGASPVQLSFSNIGHDNSLLAASSSTASAGTLGVVHSAILDAPLQVSLVPPPYRDERPLFSFGYSIMQSAPFSYTLSASTSRSHSIYRDAMTELAHCKKEVDNPLAAAHFDDVRAPVIGSAAYGDDANLIRGSGVTLSLGNATTAGGLPNVHLYSSAVSGLSEDASISNTEILVGMAGVDWRHVEQPSPANSSLAEQLTGQAGHQGTGSLGSHVNVLDNESDHIDFGGKAEKKMENARHSVNGTREALASTGQGAQAAAAVITAADLEEPTSQTLGEATVPAPLDHTARPHRASGMVVDLSLPASAPVYSDGASSMAASTPVAVASRGGAGEIATPLVNPPLRPHIRPNTPAGAPAVGTTGRSIHDFHLFMPSPIDQGAHVFGAMRDSATRNSPSEQSTSILSLVPAVGVWQASPMIMSAWHSSTLTPTAALTTANSLRDLLEVLRLLQSDIDNVYNQVSVSEQMVRRWIRSTLTMLLQLTAELTHSIALAANEASDGMKESVFAAESASTYAQLLRDVSAAAASCDEVLRTTMGAIKREQANLEPLLLTTMLARGAIASLLQFLEKPCVGARTQSGITTTRTSNSILAPSKQCGSGGAYGSVASAATPLTPERVEELMDNKTLQDDLNRKWPQFASTYNRQVLRHLCLRALYVALSRDDNSGDILSAERQGCRATTDADAPAAASFALESVVSAWVEDQVLQWAARQPIITQQHRYSTFPSSMVDDDNEAAVREGLCAEFPPFECVEEVFSVFSNGEGWRWWYSLLNHVMACNFNVRENKCIFAFVEKQLRDSPAAPAVAVRTALASREVTVEEVEEELEKVELELSAMEESGKEQRVNILQRILRRLFVFALVSSVQRTLGKDTPVLEAQLATYVQLQRKSLEDVEAQLSAHHTECSIHVKHIRAFVTLFHDAVSGAQSPSPSQPWALGKTAVARGMRTQTNQLHVGFISSLSPDLLPDDALFQGSSPAVVSLAVLLARPRTDHDAMERGESASVAPVTVTQAHTDGGEEERTRAAAALARDVATRLVATVQSLCVLVQSGVGVTESHKMYCTSPAKMSAPSTRALRRLQASLSEVNHCIRVCMTSLRIVD</sequence>
<evidence type="ECO:0000256" key="2">
    <source>
        <dbReference type="SAM" id="MobiDB-lite"/>
    </source>
</evidence>
<evidence type="ECO:0000313" key="4">
    <source>
        <dbReference type="Proteomes" id="UP000674179"/>
    </source>
</evidence>
<dbReference type="OrthoDB" id="273708at2759"/>
<reference evidence="3 4" key="1">
    <citation type="submission" date="2021-02" db="EMBL/GenBank/DDBJ databases">
        <title>Leishmania (Mundinia) enrietti genome sequencing and assembly.</title>
        <authorList>
            <person name="Almutairi H."/>
            <person name="Gatherer D."/>
        </authorList>
    </citation>
    <scope>NUCLEOTIDE SEQUENCE [LARGE SCALE GENOMIC DNA]</scope>
    <source>
        <strain evidence="3">CUR178</strain>
    </source>
</reference>
<comment type="caution">
    <text evidence="3">The sequence shown here is derived from an EMBL/GenBank/DDBJ whole genome shotgun (WGS) entry which is preliminary data.</text>
</comment>
<dbReference type="GeneID" id="94168748"/>
<dbReference type="RefSeq" id="XP_067689341.1">
    <property type="nucleotide sequence ID" value="XM_067833238.1"/>
</dbReference>
<name>A0A836K9V2_LEIEN</name>
<dbReference type="EMBL" id="JAFHKP010000034">
    <property type="protein sequence ID" value="KAG5468634.1"/>
    <property type="molecule type" value="Genomic_DNA"/>
</dbReference>
<protein>
    <submittedName>
        <fullName evidence="3">Uncharacterized protein</fullName>
    </submittedName>
</protein>
<feature type="compositionally biased region" description="Polar residues" evidence="2">
    <location>
        <begin position="9"/>
        <end position="19"/>
    </location>
</feature>